<name>A0AAU8AYY4_9VIRU</name>
<reference evidence="3" key="1">
    <citation type="submission" date="2024-03" db="EMBL/GenBank/DDBJ databases">
        <title>Diverse circular DNA viruses in blood, oral, and fecal samples of captive lemurs.</title>
        <authorList>
            <person name="Paietta E.N."/>
            <person name="Kraberger S."/>
            <person name="Lund M.C."/>
            <person name="Custer J.M."/>
            <person name="Vargas K.M."/>
            <person name="Ehmke E.E."/>
            <person name="Yoder A.D."/>
            <person name="Varsani A."/>
        </authorList>
    </citation>
    <scope>NUCLEOTIDE SEQUENCE</scope>
    <source>
        <strain evidence="2">Duke_18_71</strain>
        <strain evidence="3">Duke_23FS_51</strain>
    </source>
</reference>
<evidence type="ECO:0000313" key="2">
    <source>
        <dbReference type="EMBL" id="XCD03465.1"/>
    </source>
</evidence>
<protein>
    <submittedName>
        <fullName evidence="3">Replication initiator protein</fullName>
    </submittedName>
</protein>
<dbReference type="EMBL" id="PP511361">
    <property type="protein sequence ID" value="XCD03465.1"/>
    <property type="molecule type" value="Genomic_DNA"/>
</dbReference>
<sequence>MACYHPLRGVYTNGITSNGKKQVKVFPHAETGNTYVYQSRQNPEVFDCSDYVFEFRYWRRLETFLIPCGQCVGCRLDYSRRWATRLMLELECHTSAFFVTLTYNDDYVQRGDKLAYTLVPEDVQKFLKRLRKNQMSRGIDTKIRFFLAGEYGEKFHRPHYHLILFDWIPPEDDLQFLKHSFNGDPYYYSLSLQKLWPYGNNLVTNVCWKSCAYVARYILKKQNGQKAQEYEELGIKPEFSRMSRMPGIGKEYYDLHAKEMLELGYVQMPDGLQAPIPRYFDPFFEMDFPEEYEKLSEDRVLIAKMMQQVKEYATELDYFEQLLIDEDSKKFKAKKLIRPDI</sequence>
<evidence type="ECO:0000313" key="3">
    <source>
        <dbReference type="EMBL" id="XCD04541.1"/>
    </source>
</evidence>
<accession>A0AAU8AYY4</accession>
<organism evidence="3">
    <name type="scientific">Dulem virus 137</name>
    <dbReference type="NCBI Taxonomy" id="3145614"/>
    <lineage>
        <taxon>Viruses</taxon>
        <taxon>Monodnaviria</taxon>
        <taxon>Sangervirae</taxon>
        <taxon>Phixviricota</taxon>
        <taxon>Malgrandaviricetes</taxon>
        <taxon>Petitvirales</taxon>
        <taxon>Microviridae</taxon>
        <taxon>Microvirus</taxon>
    </lineage>
</organism>
<dbReference type="InterPro" id="IPR056906">
    <property type="entry name" value="ORF2/G2P_dom"/>
</dbReference>
<dbReference type="Pfam" id="PF23343">
    <property type="entry name" value="REP_ORF2-G2P"/>
    <property type="match status" value="1"/>
</dbReference>
<proteinExistence type="predicted"/>
<evidence type="ECO:0000259" key="1">
    <source>
        <dbReference type="Pfam" id="PF23343"/>
    </source>
</evidence>
<dbReference type="EMBL" id="PP511473">
    <property type="protein sequence ID" value="XCD04541.1"/>
    <property type="molecule type" value="Genomic_DNA"/>
</dbReference>
<feature type="domain" description="Replication-associated protein ORF2/G2P" evidence="1">
    <location>
        <begin position="97"/>
        <end position="221"/>
    </location>
</feature>